<dbReference type="STRING" id="36807.Mlaev_02871"/>
<comment type="caution">
    <text evidence="1">The sequence shown here is derived from an EMBL/GenBank/DDBJ whole genome shotgun (WGS) entry which is preliminary data.</text>
</comment>
<proteinExistence type="predicted"/>
<sequence length="105" mass="11432">MVLLTDLAPEHSKAMFGNSHMLSVMLFIANHDDDVFSAPQIVSATGVDPTLVHPLLGRLKKGQVIEQIGRVPGERTLLFRRIESPYWDLARRVAAEGPTASSPAA</sequence>
<evidence type="ECO:0000313" key="1">
    <source>
        <dbReference type="EMBL" id="KXZ57224.1"/>
    </source>
</evidence>
<dbReference type="AlphaFoldDB" id="A0A150H5A3"/>
<keyword evidence="2" id="KW-1185">Reference proteome</keyword>
<protein>
    <recommendedName>
        <fullName evidence="3">MarR family transcriptional regulator</fullName>
    </recommendedName>
</protein>
<dbReference type="Proteomes" id="UP000075357">
    <property type="component" value="Unassembled WGS sequence"/>
</dbReference>
<dbReference type="EMBL" id="LRAD01000058">
    <property type="protein sequence ID" value="KXZ57224.1"/>
    <property type="molecule type" value="Genomic_DNA"/>
</dbReference>
<organism evidence="1 2">
    <name type="scientific">Microbacterium laevaniformans</name>
    <dbReference type="NCBI Taxonomy" id="36807"/>
    <lineage>
        <taxon>Bacteria</taxon>
        <taxon>Bacillati</taxon>
        <taxon>Actinomycetota</taxon>
        <taxon>Actinomycetes</taxon>
        <taxon>Micrococcales</taxon>
        <taxon>Microbacteriaceae</taxon>
        <taxon>Microbacterium</taxon>
    </lineage>
</organism>
<evidence type="ECO:0000313" key="2">
    <source>
        <dbReference type="Proteomes" id="UP000075357"/>
    </source>
</evidence>
<accession>A0A150H5A3</accession>
<dbReference type="RefSeq" id="WP_061683897.1">
    <property type="nucleotide sequence ID" value="NZ_LRAD01000058.1"/>
</dbReference>
<gene>
    <name evidence="1" type="ORF">Mlaev_02871</name>
</gene>
<dbReference type="PATRIC" id="fig|36807.3.peg.2924"/>
<name>A0A150H5A3_9MICO</name>
<evidence type="ECO:0008006" key="3">
    <source>
        <dbReference type="Google" id="ProtNLM"/>
    </source>
</evidence>
<reference evidence="1 2" key="1">
    <citation type="submission" date="2016-01" db="EMBL/GenBank/DDBJ databases">
        <title>Draft genome sequences of Microbacterium laevaniformans LCDC 91-0039 and the type strain of Microbacterium hominis LCDC 84-209.</title>
        <authorList>
            <person name="Bernier A.-M."/>
            <person name="Bernard K."/>
        </authorList>
    </citation>
    <scope>NUCLEOTIDE SEQUENCE [LARGE SCALE GENOMIC DNA]</scope>
    <source>
        <strain evidence="1 2">LCDC 91-0039</strain>
    </source>
</reference>